<name>A0ABU0MJB6_9PROT</name>
<feature type="transmembrane region" description="Helical" evidence="7">
    <location>
        <begin position="213"/>
        <end position="236"/>
    </location>
</feature>
<dbReference type="InterPro" id="IPR017039">
    <property type="entry name" value="Virul_fac_BrkB"/>
</dbReference>
<dbReference type="RefSeq" id="WP_209981952.1">
    <property type="nucleotide sequence ID" value="NZ_JAGINO010000007.1"/>
</dbReference>
<evidence type="ECO:0000256" key="3">
    <source>
        <dbReference type="ARBA" id="ARBA00022692"/>
    </source>
</evidence>
<feature type="compositionally biased region" description="Low complexity" evidence="6">
    <location>
        <begin position="290"/>
        <end position="302"/>
    </location>
</feature>
<dbReference type="Proteomes" id="UP001244552">
    <property type="component" value="Unassembled WGS sequence"/>
</dbReference>
<organism evidence="8 9">
    <name type="scientific">Azospirillum picis</name>
    <dbReference type="NCBI Taxonomy" id="488438"/>
    <lineage>
        <taxon>Bacteria</taxon>
        <taxon>Pseudomonadati</taxon>
        <taxon>Pseudomonadota</taxon>
        <taxon>Alphaproteobacteria</taxon>
        <taxon>Rhodospirillales</taxon>
        <taxon>Azospirillaceae</taxon>
        <taxon>Azospirillum</taxon>
    </lineage>
</organism>
<evidence type="ECO:0000256" key="1">
    <source>
        <dbReference type="ARBA" id="ARBA00004651"/>
    </source>
</evidence>
<keyword evidence="4 7" id="KW-1133">Transmembrane helix</keyword>
<evidence type="ECO:0000256" key="5">
    <source>
        <dbReference type="ARBA" id="ARBA00023136"/>
    </source>
</evidence>
<keyword evidence="3 7" id="KW-0812">Transmembrane</keyword>
<sequence>MESMRRWWAIIVDAAYGWMNDDAMSMAASIAFYTIFSLAPLAILVIALAGLVFGDEAARGALIDQLTALVGKDAGQTLQDLIARAGARDTGILASVLGIGTILVGATTVFVELQAGLNRIWKVDAPQESTITWLVRVRLKALALIGTIGFLLIVSLVVSAALAAVGTWARGYLPTMPSLFWLVDVLSSWLVLTVLFAMIYRILPDAYIRWNDVWLGAAVNAFLFAVGKFLIGFYIATSGVVTVYGAAGSFVLILLWVYYSAVIFLFGAELTRAYSERSGSRSHRVATGRSSHAPASSGSAGP</sequence>
<feature type="region of interest" description="Disordered" evidence="6">
    <location>
        <begin position="283"/>
        <end position="302"/>
    </location>
</feature>
<proteinExistence type="predicted"/>
<keyword evidence="5 7" id="KW-0472">Membrane</keyword>
<accession>A0ABU0MJB6</accession>
<feature type="transmembrane region" description="Helical" evidence="7">
    <location>
        <begin position="141"/>
        <end position="166"/>
    </location>
</feature>
<dbReference type="NCBIfam" id="TIGR00765">
    <property type="entry name" value="yihY_not_rbn"/>
    <property type="match status" value="1"/>
</dbReference>
<keyword evidence="9" id="KW-1185">Reference proteome</keyword>
<dbReference type="PANTHER" id="PTHR30213">
    <property type="entry name" value="INNER MEMBRANE PROTEIN YHJD"/>
    <property type="match status" value="1"/>
</dbReference>
<comment type="caution">
    <text evidence="8">The sequence shown here is derived from an EMBL/GenBank/DDBJ whole genome shotgun (WGS) entry which is preliminary data.</text>
</comment>
<comment type="subcellular location">
    <subcellularLocation>
        <location evidence="1">Cell membrane</location>
        <topology evidence="1">Multi-pass membrane protein</topology>
    </subcellularLocation>
</comment>
<feature type="transmembrane region" description="Helical" evidence="7">
    <location>
        <begin position="92"/>
        <end position="113"/>
    </location>
</feature>
<feature type="transmembrane region" description="Helical" evidence="7">
    <location>
        <begin position="30"/>
        <end position="53"/>
    </location>
</feature>
<dbReference type="PANTHER" id="PTHR30213:SF1">
    <property type="entry name" value="INNER MEMBRANE PROTEIN YHJD"/>
    <property type="match status" value="1"/>
</dbReference>
<dbReference type="Pfam" id="PF03631">
    <property type="entry name" value="Virul_fac_BrkB"/>
    <property type="match status" value="1"/>
</dbReference>
<evidence type="ECO:0000313" key="8">
    <source>
        <dbReference type="EMBL" id="MDQ0533555.1"/>
    </source>
</evidence>
<evidence type="ECO:0000313" key="9">
    <source>
        <dbReference type="Proteomes" id="UP001244552"/>
    </source>
</evidence>
<evidence type="ECO:0000256" key="2">
    <source>
        <dbReference type="ARBA" id="ARBA00022475"/>
    </source>
</evidence>
<dbReference type="EMBL" id="JAUSVU010000007">
    <property type="protein sequence ID" value="MDQ0533555.1"/>
    <property type="molecule type" value="Genomic_DNA"/>
</dbReference>
<feature type="transmembrane region" description="Helical" evidence="7">
    <location>
        <begin position="242"/>
        <end position="268"/>
    </location>
</feature>
<evidence type="ECO:0000256" key="6">
    <source>
        <dbReference type="SAM" id="MobiDB-lite"/>
    </source>
</evidence>
<gene>
    <name evidence="8" type="ORF">QO018_002413</name>
</gene>
<feature type="transmembrane region" description="Helical" evidence="7">
    <location>
        <begin position="178"/>
        <end position="201"/>
    </location>
</feature>
<dbReference type="PIRSF" id="PIRSF035875">
    <property type="entry name" value="RNase_BN"/>
    <property type="match status" value="1"/>
</dbReference>
<protein>
    <submittedName>
        <fullName evidence="8">Membrane protein</fullName>
    </submittedName>
</protein>
<evidence type="ECO:0000256" key="4">
    <source>
        <dbReference type="ARBA" id="ARBA00022989"/>
    </source>
</evidence>
<reference evidence="8 9" key="1">
    <citation type="submission" date="2023-07" db="EMBL/GenBank/DDBJ databases">
        <title>Genomic Encyclopedia of Type Strains, Phase IV (KMG-IV): sequencing the most valuable type-strain genomes for metagenomic binning, comparative biology and taxonomic classification.</title>
        <authorList>
            <person name="Goeker M."/>
        </authorList>
    </citation>
    <scope>NUCLEOTIDE SEQUENCE [LARGE SCALE GENOMIC DNA]</scope>
    <source>
        <strain evidence="8 9">DSM 19922</strain>
    </source>
</reference>
<evidence type="ECO:0000256" key="7">
    <source>
        <dbReference type="SAM" id="Phobius"/>
    </source>
</evidence>
<keyword evidence="2" id="KW-1003">Cell membrane</keyword>